<reference evidence="2" key="1">
    <citation type="submission" date="2021-11" db="EMBL/GenBank/DDBJ databases">
        <authorList>
            <person name="Islam A."/>
            <person name="Islam S."/>
            <person name="Flora M.S."/>
            <person name="Rahman M."/>
            <person name="Ziaur R.M."/>
            <person name="Epstein J.H."/>
            <person name="Hassan M."/>
            <person name="Klassen M."/>
            <person name="Woodard K."/>
            <person name="Webb A."/>
            <person name="Webby R.J."/>
            <person name="El Zowalaty M.E."/>
        </authorList>
    </citation>
    <scope>NUCLEOTIDE SEQUENCE</scope>
    <source>
        <strain evidence="2">Pbs3</strain>
    </source>
</reference>
<dbReference type="Pfam" id="PF07576">
    <property type="entry name" value="BRAP2"/>
    <property type="match status" value="1"/>
</dbReference>
<dbReference type="Proteomes" id="UP001160483">
    <property type="component" value="Unassembled WGS sequence"/>
</dbReference>
<evidence type="ECO:0000313" key="2">
    <source>
        <dbReference type="EMBL" id="CAH0481437.1"/>
    </source>
</evidence>
<dbReference type="InterPro" id="IPR011422">
    <property type="entry name" value="BRAP2/ETP1_RRM"/>
</dbReference>
<name>A0AAU9LB33_9STRA</name>
<proteinExistence type="predicted"/>
<comment type="caution">
    <text evidence="2">The sequence shown here is derived from an EMBL/GenBank/DDBJ whole genome shotgun (WGS) entry which is preliminary data.</text>
</comment>
<feature type="domain" description="BRCA1-associated 2/ETP1 RRM" evidence="1">
    <location>
        <begin position="13"/>
        <end position="61"/>
    </location>
</feature>
<dbReference type="EMBL" id="CAKKTJ010000328">
    <property type="protein sequence ID" value="CAH0481437.1"/>
    <property type="molecule type" value="Genomic_DNA"/>
</dbReference>
<organism evidence="2 3">
    <name type="scientific">Peronospora belbahrii</name>
    <dbReference type="NCBI Taxonomy" id="622444"/>
    <lineage>
        <taxon>Eukaryota</taxon>
        <taxon>Sar</taxon>
        <taxon>Stramenopiles</taxon>
        <taxon>Oomycota</taxon>
        <taxon>Peronosporomycetes</taxon>
        <taxon>Peronosporales</taxon>
        <taxon>Peronosporaceae</taxon>
        <taxon>Peronospora</taxon>
    </lineage>
</organism>
<evidence type="ECO:0000313" key="3">
    <source>
        <dbReference type="Proteomes" id="UP001160483"/>
    </source>
</evidence>
<protein>
    <recommendedName>
        <fullName evidence="1">BRCA1-associated 2/ETP1 RRM domain-containing protein</fullName>
    </recommendedName>
</protein>
<dbReference type="AlphaFoldDB" id="A0AAU9LB33"/>
<sequence>MFQIRVDGEEEENVVIVCVLMQFKSQERADQTFHDHNGKYFNSIEQERCKIVFVRSIEFQSRCPRLERRINREQMRKLFPHHHLQE</sequence>
<gene>
    <name evidence="2" type="ORF">PBS003_LOCUS8043</name>
</gene>
<evidence type="ECO:0000259" key="1">
    <source>
        <dbReference type="Pfam" id="PF07576"/>
    </source>
</evidence>
<accession>A0AAU9LB33</accession>